<organism evidence="1 2">
    <name type="scientific">Paracoccus marinaquae</name>
    <dbReference type="NCBI Taxonomy" id="2841926"/>
    <lineage>
        <taxon>Bacteria</taxon>
        <taxon>Pseudomonadati</taxon>
        <taxon>Pseudomonadota</taxon>
        <taxon>Alphaproteobacteria</taxon>
        <taxon>Rhodobacterales</taxon>
        <taxon>Paracoccaceae</taxon>
        <taxon>Paracoccus</taxon>
    </lineage>
</organism>
<gene>
    <name evidence="1" type="ORF">KNW02_10770</name>
</gene>
<proteinExistence type="predicted"/>
<name>A0ABS6AJ31_9RHOB</name>
<evidence type="ECO:0000313" key="2">
    <source>
        <dbReference type="Proteomes" id="UP001166191"/>
    </source>
</evidence>
<dbReference type="RefSeq" id="WP_216033277.1">
    <property type="nucleotide sequence ID" value="NZ_JAHKNG010000016.1"/>
</dbReference>
<protein>
    <submittedName>
        <fullName evidence="1">Uncharacterized protein</fullName>
    </submittedName>
</protein>
<dbReference type="EMBL" id="JAHKNG010000016">
    <property type="protein sequence ID" value="MBU3030598.1"/>
    <property type="molecule type" value="Genomic_DNA"/>
</dbReference>
<sequence length="52" mass="5347">MTGRAQKRLAIAGAVAVVAVFVAANAHFLNAALRSQPDCILRADAAPAKRAC</sequence>
<reference evidence="1" key="1">
    <citation type="submission" date="2021-06" db="EMBL/GenBank/DDBJ databases">
        <title>Paracoccus bacterium XHP0099 sp. nov., isolated from the surface waters of the Yellow Sea.</title>
        <authorList>
            <person name="Xue H."/>
            <person name="Zhang D."/>
        </authorList>
    </citation>
    <scope>NUCLEOTIDE SEQUENCE</scope>
    <source>
        <strain evidence="1">XHP0099</strain>
    </source>
</reference>
<accession>A0ABS6AJ31</accession>
<dbReference type="Proteomes" id="UP001166191">
    <property type="component" value="Unassembled WGS sequence"/>
</dbReference>
<evidence type="ECO:0000313" key="1">
    <source>
        <dbReference type="EMBL" id="MBU3030598.1"/>
    </source>
</evidence>
<keyword evidence="2" id="KW-1185">Reference proteome</keyword>
<comment type="caution">
    <text evidence="1">The sequence shown here is derived from an EMBL/GenBank/DDBJ whole genome shotgun (WGS) entry which is preliminary data.</text>
</comment>